<dbReference type="PROSITE" id="PS50940">
    <property type="entry name" value="CHIT_BIND_II"/>
    <property type="match status" value="2"/>
</dbReference>
<dbReference type="SUPFAM" id="SSF81383">
    <property type="entry name" value="F-box domain"/>
    <property type="match status" value="1"/>
</dbReference>
<dbReference type="GO" id="GO:0031146">
    <property type="term" value="P:SCF-dependent proteasomal ubiquitin-dependent protein catabolic process"/>
    <property type="evidence" value="ECO:0007669"/>
    <property type="project" value="TreeGrafter"/>
</dbReference>
<sequence length="838" mass="91803">METLAETSLPAGLRRTDPSSLIPTSPDGEQSPHNSNPGSMLANIIGTSPGGSSSAHNLLEDHSQSSQDDSGSMVSPVAQPEPEETIENIEKELSESCADTDSQPALEPSHGKPRQPAASPPTAVCGPGTSTSSGGQSEGGAAAVSNGRSRMAKVAPSGGKPLAMREFDRKINKPRRRPKPKTMVAMYQSEIGRDVPSHWMCAGYNSPVFFAHDTDCSRYYECVCEDAYEYLCEKGLRFNPRTLHCDQADRVACVASHEGRLPADPIVPSDAPEASVVPELDPRCPSMDASKFWSDESNCSKYYQCVGGQVVELYCPEQLISENKIGIKLCIKKASDAIVQPKKPIRKRARKPRSLNEDSSDETSPEKRNKRNDKPRKTNNNTEKRSAEDEYKPPVDQSVWANEIPDVVLHTIFKNVVQDEGCLPALMRLSRVCSNWYKMAQTSSLWRTVDLGTWTKDRFKTEQRLKWLIENRLKHATEVGLANWKVTNVQCVLEKLLESAPGLTSITLTGWKALSSDHLLFLVQHFKSLQSLDLSSVNAEVNANKTAVGQTSLCNAITEMGSRLTHLHLAHNRLGGLPLIVKALSTHCPNLVLLDLSNVSTVAISHGILHIEQLQHGCQKLKVLRITNSHINLSSASLQEQMESPGFPELEELSVASLADEARVFNDEFLQRILKTSTKLTLLDVRGCARLTHDSLIRLPTWDLKHLFLSGCSINRDMGAGLELIASKWAHSLIEFDLAWASATKPLDDALKALADKGAESPLKYLNLCGSSVSMEAVKEVLANCPHMNAINLASCRGLPRGVKRLLQGAQEIAELRENLGVTLKRPPQQSPPSPGDT</sequence>
<dbReference type="GO" id="GO:0008061">
    <property type="term" value="F:chitin binding"/>
    <property type="evidence" value="ECO:0007669"/>
    <property type="project" value="InterPro"/>
</dbReference>
<proteinExistence type="predicted"/>
<dbReference type="Pfam" id="PF12937">
    <property type="entry name" value="F-box-like"/>
    <property type="match status" value="1"/>
</dbReference>
<organism evidence="3 4">
    <name type="scientific">Anopheles dirus</name>
    <dbReference type="NCBI Taxonomy" id="7168"/>
    <lineage>
        <taxon>Eukaryota</taxon>
        <taxon>Metazoa</taxon>
        <taxon>Ecdysozoa</taxon>
        <taxon>Arthropoda</taxon>
        <taxon>Hexapoda</taxon>
        <taxon>Insecta</taxon>
        <taxon>Pterygota</taxon>
        <taxon>Neoptera</taxon>
        <taxon>Endopterygota</taxon>
        <taxon>Diptera</taxon>
        <taxon>Nematocera</taxon>
        <taxon>Culicoidea</taxon>
        <taxon>Culicidae</taxon>
        <taxon>Anophelinae</taxon>
        <taxon>Anopheles</taxon>
    </lineage>
</organism>
<dbReference type="Gene3D" id="2.170.140.10">
    <property type="entry name" value="Chitin binding domain"/>
    <property type="match status" value="2"/>
</dbReference>
<dbReference type="Gene3D" id="1.20.1280.50">
    <property type="match status" value="1"/>
</dbReference>
<feature type="domain" description="Chitin-binding type-2" evidence="2">
    <location>
        <begin position="281"/>
        <end position="330"/>
    </location>
</feature>
<dbReference type="AlphaFoldDB" id="A0A182NJ61"/>
<dbReference type="SUPFAM" id="SSF52047">
    <property type="entry name" value="RNI-like"/>
    <property type="match status" value="1"/>
</dbReference>
<dbReference type="Pfam" id="PF01607">
    <property type="entry name" value="CBM_14"/>
    <property type="match status" value="2"/>
</dbReference>
<feature type="compositionally biased region" description="Low complexity" evidence="1">
    <location>
        <begin position="128"/>
        <end position="145"/>
    </location>
</feature>
<evidence type="ECO:0000256" key="1">
    <source>
        <dbReference type="SAM" id="MobiDB-lite"/>
    </source>
</evidence>
<dbReference type="InterPro" id="IPR032675">
    <property type="entry name" value="LRR_dom_sf"/>
</dbReference>
<reference evidence="4" key="1">
    <citation type="submission" date="2013-03" db="EMBL/GenBank/DDBJ databases">
        <title>The Genome Sequence of Anopheles dirus WRAIR2.</title>
        <authorList>
            <consortium name="The Broad Institute Genomics Platform"/>
            <person name="Neafsey D.E."/>
            <person name="Walton C."/>
            <person name="Walker B."/>
            <person name="Young S.K."/>
            <person name="Zeng Q."/>
            <person name="Gargeya S."/>
            <person name="Fitzgerald M."/>
            <person name="Haas B."/>
            <person name="Abouelleil A."/>
            <person name="Allen A.W."/>
            <person name="Alvarado L."/>
            <person name="Arachchi H.M."/>
            <person name="Berlin A.M."/>
            <person name="Chapman S.B."/>
            <person name="Gainer-Dewar J."/>
            <person name="Goldberg J."/>
            <person name="Griggs A."/>
            <person name="Gujja S."/>
            <person name="Hansen M."/>
            <person name="Howarth C."/>
            <person name="Imamovic A."/>
            <person name="Ireland A."/>
            <person name="Larimer J."/>
            <person name="McCowan C."/>
            <person name="Murphy C."/>
            <person name="Pearson M."/>
            <person name="Poon T.W."/>
            <person name="Priest M."/>
            <person name="Roberts A."/>
            <person name="Saif S."/>
            <person name="Shea T."/>
            <person name="Sisk P."/>
            <person name="Sykes S."/>
            <person name="Wortman J."/>
            <person name="Nusbaum C."/>
            <person name="Birren B."/>
        </authorList>
    </citation>
    <scope>NUCLEOTIDE SEQUENCE [LARGE SCALE GENOMIC DNA]</scope>
    <source>
        <strain evidence="4">WRAIR2</strain>
    </source>
</reference>
<dbReference type="SMART" id="SM00494">
    <property type="entry name" value="ChtBD2"/>
    <property type="match status" value="2"/>
</dbReference>
<evidence type="ECO:0000259" key="2">
    <source>
        <dbReference type="PROSITE" id="PS50940"/>
    </source>
</evidence>
<dbReference type="PANTHER" id="PTHR13318">
    <property type="entry name" value="PARTNER OF PAIRED, ISOFORM B-RELATED"/>
    <property type="match status" value="1"/>
</dbReference>
<dbReference type="InterPro" id="IPR002557">
    <property type="entry name" value="Chitin-bd_dom"/>
</dbReference>
<dbReference type="Proteomes" id="UP000075884">
    <property type="component" value="Unassembled WGS sequence"/>
</dbReference>
<evidence type="ECO:0000313" key="4">
    <source>
        <dbReference type="Proteomes" id="UP000075884"/>
    </source>
</evidence>
<dbReference type="GO" id="GO:0019005">
    <property type="term" value="C:SCF ubiquitin ligase complex"/>
    <property type="evidence" value="ECO:0007669"/>
    <property type="project" value="TreeGrafter"/>
</dbReference>
<dbReference type="FunFam" id="3.80.10.10:FF:000487">
    <property type="entry name" value="F-box and leucine-rich repeat protein 6"/>
    <property type="match status" value="1"/>
</dbReference>
<dbReference type="STRING" id="7168.A0A182NJ61"/>
<dbReference type="Gene3D" id="3.80.10.10">
    <property type="entry name" value="Ribonuclease Inhibitor"/>
    <property type="match status" value="1"/>
</dbReference>
<feature type="region of interest" description="Disordered" evidence="1">
    <location>
        <begin position="341"/>
        <end position="393"/>
    </location>
</feature>
<reference evidence="3" key="2">
    <citation type="submission" date="2020-05" db="UniProtKB">
        <authorList>
            <consortium name="EnsemblMetazoa"/>
        </authorList>
    </citation>
    <scope>IDENTIFICATION</scope>
    <source>
        <strain evidence="3">WRAIR2</strain>
    </source>
</reference>
<feature type="compositionally biased region" description="Basic residues" evidence="1">
    <location>
        <begin position="343"/>
        <end position="353"/>
    </location>
</feature>
<dbReference type="InterPro" id="IPR036508">
    <property type="entry name" value="Chitin-bd_dom_sf"/>
</dbReference>
<name>A0A182NJ61_9DIPT</name>
<evidence type="ECO:0000313" key="3">
    <source>
        <dbReference type="EnsemblMetazoa" id="ADIR007685-PA"/>
    </source>
</evidence>
<keyword evidence="4" id="KW-1185">Reference proteome</keyword>
<dbReference type="EnsemblMetazoa" id="ADIR007685-RA">
    <property type="protein sequence ID" value="ADIR007685-PA"/>
    <property type="gene ID" value="ADIR007685"/>
</dbReference>
<dbReference type="InterPro" id="IPR036047">
    <property type="entry name" value="F-box-like_dom_sf"/>
</dbReference>
<dbReference type="GO" id="GO:0005576">
    <property type="term" value="C:extracellular region"/>
    <property type="evidence" value="ECO:0007669"/>
    <property type="project" value="InterPro"/>
</dbReference>
<dbReference type="VEuPathDB" id="VectorBase:ADIR007685"/>
<feature type="domain" description="Chitin-binding type-2" evidence="2">
    <location>
        <begin position="198"/>
        <end position="255"/>
    </location>
</feature>
<protein>
    <recommendedName>
        <fullName evidence="2">Chitin-binding type-2 domain-containing protein</fullName>
    </recommendedName>
</protein>
<dbReference type="InterPro" id="IPR001810">
    <property type="entry name" value="F-box_dom"/>
</dbReference>
<accession>A0A182NJ61</accession>
<feature type="compositionally biased region" description="Polar residues" evidence="1">
    <location>
        <begin position="18"/>
        <end position="38"/>
    </location>
</feature>
<feature type="region of interest" description="Disordered" evidence="1">
    <location>
        <begin position="1"/>
        <end position="182"/>
    </location>
</feature>
<dbReference type="SUPFAM" id="SSF57625">
    <property type="entry name" value="Invertebrate chitin-binding proteins"/>
    <property type="match status" value="2"/>
</dbReference>
<feature type="compositionally biased region" description="Basic and acidic residues" evidence="1">
    <location>
        <begin position="382"/>
        <end position="393"/>
    </location>
</feature>